<reference evidence="1 2" key="1">
    <citation type="journal article" date="2021" name="Hortic Res">
        <title>The domestication of Cucurbita argyrosperma as revealed by the genome of its wild relative.</title>
        <authorList>
            <person name="Barrera-Redondo J."/>
            <person name="Sanchez-de la Vega G."/>
            <person name="Aguirre-Liguori J.A."/>
            <person name="Castellanos-Morales G."/>
            <person name="Gutierrez-Guerrero Y.T."/>
            <person name="Aguirre-Dugua X."/>
            <person name="Aguirre-Planter E."/>
            <person name="Tenaillon M.I."/>
            <person name="Lira-Saade R."/>
            <person name="Eguiarte L.E."/>
        </authorList>
    </citation>
    <scope>NUCLEOTIDE SEQUENCE [LARGE SCALE GENOMIC DNA]</scope>
    <source>
        <strain evidence="1">JBR-2021</strain>
    </source>
</reference>
<comment type="caution">
    <text evidence="1">The sequence shown here is derived from an EMBL/GenBank/DDBJ whole genome shotgun (WGS) entry which is preliminary data.</text>
</comment>
<sequence length="88" mass="9765">MSHRDLLGFARARATSLAVEAVHGRRRCNDIDEEEGDVVRGMDLLEVLNEVNSGLVGFKHHVQLDLEPLNFIHNGGQCSRHPLHAASE</sequence>
<dbReference type="EMBL" id="JAGKQH010000006">
    <property type="protein sequence ID" value="KAG6597112.1"/>
    <property type="molecule type" value="Genomic_DNA"/>
</dbReference>
<accession>A0AAV6NHT5</accession>
<feature type="non-terminal residue" evidence="1">
    <location>
        <position position="1"/>
    </location>
</feature>
<gene>
    <name evidence="1" type="ORF">SDJN03_10292</name>
</gene>
<dbReference type="Proteomes" id="UP000685013">
    <property type="component" value="Chromosome 6"/>
</dbReference>
<dbReference type="AlphaFoldDB" id="A0AAV6NHT5"/>
<organism evidence="1 2">
    <name type="scientific">Cucurbita argyrosperma subsp. sororia</name>
    <dbReference type="NCBI Taxonomy" id="37648"/>
    <lineage>
        <taxon>Eukaryota</taxon>
        <taxon>Viridiplantae</taxon>
        <taxon>Streptophyta</taxon>
        <taxon>Embryophyta</taxon>
        <taxon>Tracheophyta</taxon>
        <taxon>Spermatophyta</taxon>
        <taxon>Magnoliopsida</taxon>
        <taxon>eudicotyledons</taxon>
        <taxon>Gunneridae</taxon>
        <taxon>Pentapetalae</taxon>
        <taxon>rosids</taxon>
        <taxon>fabids</taxon>
        <taxon>Cucurbitales</taxon>
        <taxon>Cucurbitaceae</taxon>
        <taxon>Cucurbiteae</taxon>
        <taxon>Cucurbita</taxon>
    </lineage>
</organism>
<protein>
    <submittedName>
        <fullName evidence="1">Uncharacterized protein</fullName>
    </submittedName>
</protein>
<evidence type="ECO:0000313" key="1">
    <source>
        <dbReference type="EMBL" id="KAG6597112.1"/>
    </source>
</evidence>
<proteinExistence type="predicted"/>
<evidence type="ECO:0000313" key="2">
    <source>
        <dbReference type="Proteomes" id="UP000685013"/>
    </source>
</evidence>
<keyword evidence="2" id="KW-1185">Reference proteome</keyword>
<name>A0AAV6NHT5_9ROSI</name>